<dbReference type="InterPro" id="IPR017437">
    <property type="entry name" value="ATP-NAD_kinase_PpnK-typ_C"/>
</dbReference>
<comment type="similarity">
    <text evidence="1">Belongs to the NAD kinase family.</text>
</comment>
<dbReference type="HAMAP" id="MF_00361">
    <property type="entry name" value="NAD_kinase"/>
    <property type="match status" value="1"/>
</dbReference>
<dbReference type="Gene3D" id="3.40.50.10330">
    <property type="entry name" value="Probable inorganic polyphosphate/atp-NAD kinase, domain 1"/>
    <property type="match status" value="1"/>
</dbReference>
<dbReference type="Gene3D" id="2.60.200.30">
    <property type="entry name" value="Probable inorganic polyphosphate/atp-NAD kinase, domain 2"/>
    <property type="match status" value="1"/>
</dbReference>
<dbReference type="Pfam" id="PF01513">
    <property type="entry name" value="NAD_kinase"/>
    <property type="match status" value="1"/>
</dbReference>
<organism evidence="7 8">
    <name type="scientific">Sphagnum troendelagicum</name>
    <dbReference type="NCBI Taxonomy" id="128251"/>
    <lineage>
        <taxon>Eukaryota</taxon>
        <taxon>Viridiplantae</taxon>
        <taxon>Streptophyta</taxon>
        <taxon>Embryophyta</taxon>
        <taxon>Bryophyta</taxon>
        <taxon>Sphagnophytina</taxon>
        <taxon>Sphagnopsida</taxon>
        <taxon>Sphagnales</taxon>
        <taxon>Sphagnaceae</taxon>
        <taxon>Sphagnum</taxon>
    </lineage>
</organism>
<dbReference type="InterPro" id="IPR002504">
    <property type="entry name" value="NADK"/>
</dbReference>
<dbReference type="Proteomes" id="UP001497512">
    <property type="component" value="Chromosome 4"/>
</dbReference>
<evidence type="ECO:0000256" key="3">
    <source>
        <dbReference type="ARBA" id="ARBA00022777"/>
    </source>
</evidence>
<evidence type="ECO:0000256" key="1">
    <source>
        <dbReference type="ARBA" id="ARBA00010995"/>
    </source>
</evidence>
<name>A0ABP0UL94_9BRYO</name>
<evidence type="ECO:0000256" key="2">
    <source>
        <dbReference type="ARBA" id="ARBA00022679"/>
    </source>
</evidence>
<evidence type="ECO:0000313" key="7">
    <source>
        <dbReference type="EMBL" id="CAK9223705.1"/>
    </source>
</evidence>
<keyword evidence="8" id="KW-1185">Reference proteome</keyword>
<keyword evidence="5" id="KW-0520">NAD</keyword>
<keyword evidence="3" id="KW-0418">Kinase</keyword>
<reference evidence="7" key="1">
    <citation type="submission" date="2024-02" db="EMBL/GenBank/DDBJ databases">
        <authorList>
            <consortium name="ELIXIR-Norway"/>
            <consortium name="Elixir Norway"/>
        </authorList>
    </citation>
    <scope>NUCLEOTIDE SEQUENCE</scope>
</reference>
<evidence type="ECO:0000313" key="8">
    <source>
        <dbReference type="Proteomes" id="UP001497512"/>
    </source>
</evidence>
<accession>A0ABP0UL94</accession>
<dbReference type="EMBL" id="OZ019896">
    <property type="protein sequence ID" value="CAK9223705.1"/>
    <property type="molecule type" value="Genomic_DNA"/>
</dbReference>
<keyword evidence="2" id="KW-0808">Transferase</keyword>
<sequence>MGSLHVLSQGLIVQMVLSSPKAVELRLVKSPIILPSSRASSISRQALGSQAESARSISRGTSRQFNVEQGPSSNDSLLETSVVNSNIDLVDFSDALQMVEKSLKEVAEIKAQALAEAAEWKRKYEMEHLQCLHLENCANSSSSQTLPEIKNMANEVLELSAADVTTTGEQSSQSNNKQFICSHSSSLENPGTLPKTKFGPEKAMFKLVWSHGLHQSDEQRIVSVEFGNISTEVQSNKQILLVWETPPKSVVIITKPNAPTVQKLCKEMIKWLRDEKDMKVYTEPIVKEELLKESLYFSCVQTCETDQELLELHNKVDLVITLGGDGTLIWAASMFKGPIPPVVAFSMGSLGFMTQFQSDHYRECLQTVMRGPVFITLRHRLVCQIVRDPQNMEDGGPEVEHYLVLNEVSIGRGLSPYLSNLECYCDGLFLTSVQGDGLILSTPSGSTAYSLAAGGSMVHPQVPGILFTPICPHSLSFRPLLLPESVTLKVQVPKNSRDQAWASFDGKSRQQLSKDVVMEIAPFDLCWRECLSGNPSCLTFGLHLGSTSGL</sequence>
<dbReference type="Pfam" id="PF20143">
    <property type="entry name" value="NAD_kinase_C"/>
    <property type="match status" value="1"/>
</dbReference>
<dbReference type="InterPro" id="IPR016064">
    <property type="entry name" value="NAD/diacylglycerol_kinase_sf"/>
</dbReference>
<evidence type="ECO:0000256" key="5">
    <source>
        <dbReference type="ARBA" id="ARBA00023027"/>
    </source>
</evidence>
<keyword evidence="4" id="KW-0521">NADP</keyword>
<dbReference type="InterPro" id="IPR017438">
    <property type="entry name" value="ATP-NAD_kinase_N"/>
</dbReference>
<dbReference type="PANTHER" id="PTHR20275">
    <property type="entry name" value="NAD KINASE"/>
    <property type="match status" value="1"/>
</dbReference>
<dbReference type="PANTHER" id="PTHR20275:SF0">
    <property type="entry name" value="NAD KINASE"/>
    <property type="match status" value="1"/>
</dbReference>
<proteinExistence type="inferred from homology"/>
<dbReference type="SUPFAM" id="SSF111331">
    <property type="entry name" value="NAD kinase/diacylglycerol kinase-like"/>
    <property type="match status" value="1"/>
</dbReference>
<evidence type="ECO:0000256" key="6">
    <source>
        <dbReference type="SAM" id="MobiDB-lite"/>
    </source>
</evidence>
<evidence type="ECO:0000256" key="4">
    <source>
        <dbReference type="ARBA" id="ARBA00022857"/>
    </source>
</evidence>
<feature type="region of interest" description="Disordered" evidence="6">
    <location>
        <begin position="53"/>
        <end position="77"/>
    </location>
</feature>
<protein>
    <submittedName>
        <fullName evidence="7">Uncharacterized protein</fullName>
    </submittedName>
</protein>
<gene>
    <name evidence="7" type="ORF">CSSPTR1EN2_LOCUS16965</name>
</gene>